<dbReference type="HOGENOM" id="CLU_022876_0_2_1"/>
<feature type="region of interest" description="Disordered" evidence="5">
    <location>
        <begin position="209"/>
        <end position="228"/>
    </location>
</feature>
<dbReference type="GO" id="GO:0005634">
    <property type="term" value="C:nucleus"/>
    <property type="evidence" value="ECO:0007669"/>
    <property type="project" value="UniProtKB-SubCell"/>
</dbReference>
<dbReference type="GeneID" id="18247163"/>
<dbReference type="PANTHER" id="PTHR13026">
    <property type="entry name" value="NNP-1 PROTEIN NOVEL NUCLEAR PROTEIN 1 NOP52"/>
    <property type="match status" value="1"/>
</dbReference>
<evidence type="ECO:0000256" key="1">
    <source>
        <dbReference type="ARBA" id="ARBA00004123"/>
    </source>
</evidence>
<dbReference type="InterPro" id="IPR016024">
    <property type="entry name" value="ARM-type_fold"/>
</dbReference>
<proteinExistence type="inferred from homology"/>
<evidence type="ECO:0000256" key="3">
    <source>
        <dbReference type="ARBA" id="ARBA00022552"/>
    </source>
</evidence>
<evidence type="ECO:0000313" key="6">
    <source>
        <dbReference type="EMBL" id="EGV63858.1"/>
    </source>
</evidence>
<dbReference type="KEGG" id="cten:18247163"/>
<evidence type="ECO:0000256" key="2">
    <source>
        <dbReference type="ARBA" id="ARBA00006374"/>
    </source>
</evidence>
<evidence type="ECO:0000256" key="5">
    <source>
        <dbReference type="SAM" id="MobiDB-lite"/>
    </source>
</evidence>
<keyword evidence="3" id="KW-0698">rRNA processing</keyword>
<reference evidence="6 7" key="1">
    <citation type="journal article" date="2011" name="Proc. Natl. Acad. Sci. U.S.A.">
        <title>Comparative genomics of xylose-fermenting fungi for enhanced biofuel production.</title>
        <authorList>
            <person name="Wohlbach D.J."/>
            <person name="Kuo A."/>
            <person name="Sato T.K."/>
            <person name="Potts K.M."/>
            <person name="Salamov A.A."/>
            <person name="LaButti K.M."/>
            <person name="Sun H."/>
            <person name="Clum A."/>
            <person name="Pangilinan J.L."/>
            <person name="Lindquist E.A."/>
            <person name="Lucas S."/>
            <person name="Lapidus A."/>
            <person name="Jin M."/>
            <person name="Gunawan C."/>
            <person name="Balan V."/>
            <person name="Dale B.E."/>
            <person name="Jeffries T.W."/>
            <person name="Zinkel R."/>
            <person name="Barry K.W."/>
            <person name="Grigoriev I.V."/>
            <person name="Gasch A.P."/>
        </authorList>
    </citation>
    <scope>NUCLEOTIDE SEQUENCE [LARGE SCALE GENOMIC DNA]</scope>
    <source>
        <strain evidence="7">ATCC 10573 / BCRC 21748 / CBS 615 / JCM 9827 / NBRC 10315 / NRRL Y-1498 / VKM Y-70</strain>
    </source>
</reference>
<comment type="similarity">
    <text evidence="2">Belongs to the RRP1 family.</text>
</comment>
<organism evidence="7">
    <name type="scientific">Candida tenuis (strain ATCC 10573 / BCRC 21748 / CBS 615 / JCM 9827 / NBRC 10315 / NRRL Y-1498 / VKM Y-70)</name>
    <name type="common">Yeast</name>
    <name type="synonym">Yamadazyma tenuis</name>
    <dbReference type="NCBI Taxonomy" id="590646"/>
    <lineage>
        <taxon>Eukaryota</taxon>
        <taxon>Fungi</taxon>
        <taxon>Dikarya</taxon>
        <taxon>Ascomycota</taxon>
        <taxon>Saccharomycotina</taxon>
        <taxon>Pichiomycetes</taxon>
        <taxon>Debaryomycetaceae</taxon>
        <taxon>Yamadazyma</taxon>
    </lineage>
</organism>
<dbReference type="Pfam" id="PF05997">
    <property type="entry name" value="Nop52"/>
    <property type="match status" value="1"/>
</dbReference>
<dbReference type="GO" id="GO:0006364">
    <property type="term" value="P:rRNA processing"/>
    <property type="evidence" value="ECO:0007669"/>
    <property type="project" value="UniProtKB-KW"/>
</dbReference>
<dbReference type="AlphaFoldDB" id="G3B4S2"/>
<dbReference type="SUPFAM" id="SSF48371">
    <property type="entry name" value="ARM repeat"/>
    <property type="match status" value="1"/>
</dbReference>
<protein>
    <submittedName>
        <fullName evidence="6">Nucleolar protein</fullName>
    </submittedName>
</protein>
<sequence length="228" mass="27463">MSSKLVKALASTHEETRQEAVESLEKYISVNGFKLTLIQVEKLWKGLYYSMWLCDGPENQQDLSENLARIFNNSGVKTKDWVKYNEAFWVIIIKEWAGIDQWRMDKYYMLIRRILRYNFTYLNNNNWDKKLIDEFNSFMKRPLTLNKNMAIPYHLCDIYLDELEEFGDDIPEQIVQLFKELSKSAKLRTYRDKIKEDVLEDPRSKKWWFGEDEDDSEQDDDEEEWTGF</sequence>
<keyword evidence="7" id="KW-1185">Reference proteome</keyword>
<name>G3B4S2_CANTC</name>
<dbReference type="InterPro" id="IPR010301">
    <property type="entry name" value="RRP1"/>
</dbReference>
<dbReference type="eggNOG" id="KOG3911">
    <property type="taxonomic scope" value="Eukaryota"/>
</dbReference>
<accession>G3B4S2</accession>
<dbReference type="EMBL" id="GL996521">
    <property type="protein sequence ID" value="EGV63858.1"/>
    <property type="molecule type" value="Genomic_DNA"/>
</dbReference>
<evidence type="ECO:0000313" key="7">
    <source>
        <dbReference type="Proteomes" id="UP000000707"/>
    </source>
</evidence>
<comment type="subcellular location">
    <subcellularLocation>
        <location evidence="1">Nucleus</location>
    </subcellularLocation>
</comment>
<evidence type="ECO:0000256" key="4">
    <source>
        <dbReference type="ARBA" id="ARBA00023242"/>
    </source>
</evidence>
<keyword evidence="4" id="KW-0539">Nucleus</keyword>
<dbReference type="STRING" id="590646.G3B4S2"/>
<dbReference type="GO" id="GO:0030688">
    <property type="term" value="C:preribosome, small subunit precursor"/>
    <property type="evidence" value="ECO:0007669"/>
    <property type="project" value="InterPro"/>
</dbReference>
<gene>
    <name evidence="6" type="ORF">CANTEDRAFT_113884</name>
</gene>
<dbReference type="PANTHER" id="PTHR13026:SF0">
    <property type="entry name" value="RIBOSOMAL RNA PROCESSING 1B"/>
    <property type="match status" value="1"/>
</dbReference>
<feature type="compositionally biased region" description="Acidic residues" evidence="5">
    <location>
        <begin position="210"/>
        <end position="228"/>
    </location>
</feature>
<dbReference type="Proteomes" id="UP000000707">
    <property type="component" value="Unassembled WGS sequence"/>
</dbReference>
<dbReference type="OrthoDB" id="2019504at2759"/>